<dbReference type="Pfam" id="PF00497">
    <property type="entry name" value="SBP_bac_3"/>
    <property type="match status" value="1"/>
</dbReference>
<feature type="chain" id="PRO_5046356797" evidence="2">
    <location>
        <begin position="33"/>
        <end position="275"/>
    </location>
</feature>
<evidence type="ECO:0000313" key="5">
    <source>
        <dbReference type="Proteomes" id="UP001456513"/>
    </source>
</evidence>
<comment type="caution">
    <text evidence="4">The sequence shown here is derived from an EMBL/GenBank/DDBJ whole genome shotgun (WGS) entry which is preliminary data.</text>
</comment>
<organism evidence="4 5">
    <name type="scientific">Rhodococcus navarretei</name>
    <dbReference type="NCBI Taxonomy" id="3128981"/>
    <lineage>
        <taxon>Bacteria</taxon>
        <taxon>Bacillati</taxon>
        <taxon>Actinomycetota</taxon>
        <taxon>Actinomycetes</taxon>
        <taxon>Mycobacteriales</taxon>
        <taxon>Nocardiaceae</taxon>
        <taxon>Rhodococcus</taxon>
    </lineage>
</organism>
<proteinExistence type="predicted"/>
<evidence type="ECO:0000259" key="3">
    <source>
        <dbReference type="SMART" id="SM00062"/>
    </source>
</evidence>
<dbReference type="Proteomes" id="UP001456513">
    <property type="component" value="Unassembled WGS sequence"/>
</dbReference>
<dbReference type="SMART" id="SM00062">
    <property type="entry name" value="PBPb"/>
    <property type="match status" value="1"/>
</dbReference>
<evidence type="ECO:0000256" key="1">
    <source>
        <dbReference type="ARBA" id="ARBA00022729"/>
    </source>
</evidence>
<evidence type="ECO:0000256" key="2">
    <source>
        <dbReference type="SAM" id="SignalP"/>
    </source>
</evidence>
<name>A0ABU9CSB3_9NOCA</name>
<evidence type="ECO:0000313" key="4">
    <source>
        <dbReference type="EMBL" id="MEK8069616.1"/>
    </source>
</evidence>
<dbReference type="EMBL" id="JBBPCN010000001">
    <property type="protein sequence ID" value="MEK8069616.1"/>
    <property type="molecule type" value="Genomic_DNA"/>
</dbReference>
<dbReference type="RefSeq" id="WP_341440043.1">
    <property type="nucleotide sequence ID" value="NZ_JBBPCN010000001.1"/>
</dbReference>
<keyword evidence="1 2" id="KW-0732">Signal</keyword>
<protein>
    <submittedName>
        <fullName evidence="4">Transporter substrate-binding domain-containing protein</fullName>
    </submittedName>
</protein>
<feature type="domain" description="Solute-binding protein family 3/N-terminal" evidence="3">
    <location>
        <begin position="53"/>
        <end position="275"/>
    </location>
</feature>
<gene>
    <name evidence="4" type="ORF">AABD04_01990</name>
</gene>
<dbReference type="PANTHER" id="PTHR35936">
    <property type="entry name" value="MEMBRANE-BOUND LYTIC MUREIN TRANSGLYCOSYLASE F"/>
    <property type="match status" value="1"/>
</dbReference>
<sequence length="275" mass="29827">MNRTATLSSTLTAAGMALCVGVLGACSGSSDAGEAMESPAATSRLDSVLESGTLKVCTTGDYRPYSYLDPTTQEYEGIDITMVEDLASRMDVKVEYVQTTWPNLSQDFLDQCDIAVGGVTVSTDRAAIAFFSSATVEDGKTPITLCTNVDKYDTIDEINRAGVRSITPPGATNEKFAEANYPNGEIIRFADNNAIFDEIIAGRADVMTTDASETLWVQNEHPELCAVHPDNPFTHTQKAYMLPRGDGVMQQYVDSWLSIAERDGTFDAAKKPWWG</sequence>
<dbReference type="Gene3D" id="3.40.190.10">
    <property type="entry name" value="Periplasmic binding protein-like II"/>
    <property type="match status" value="2"/>
</dbReference>
<feature type="signal peptide" evidence="2">
    <location>
        <begin position="1"/>
        <end position="32"/>
    </location>
</feature>
<reference evidence="4 5" key="1">
    <citation type="submission" date="2024-03" db="EMBL/GenBank/DDBJ databases">
        <title>Rhodococcus navarretei sp. nov. and Pseudarthrobacter quantumdoti sp. nov., two new species with the ability to biosynthesize Quantum Dots isolated from soil samples at Union Glacier, Antarctica.</title>
        <authorList>
            <person name="Vargas M."/>
        </authorList>
    </citation>
    <scope>NUCLEOTIDE SEQUENCE [LARGE SCALE GENOMIC DNA]</scope>
    <source>
        <strain evidence="4 5">EXRC-4A-4</strain>
    </source>
</reference>
<accession>A0ABU9CSB3</accession>
<dbReference type="SUPFAM" id="SSF53850">
    <property type="entry name" value="Periplasmic binding protein-like II"/>
    <property type="match status" value="1"/>
</dbReference>
<dbReference type="PANTHER" id="PTHR35936:SF19">
    <property type="entry name" value="AMINO-ACID-BINDING PROTEIN YXEM-RELATED"/>
    <property type="match status" value="1"/>
</dbReference>
<dbReference type="InterPro" id="IPR001638">
    <property type="entry name" value="Solute-binding_3/MltF_N"/>
</dbReference>
<dbReference type="PROSITE" id="PS51257">
    <property type="entry name" value="PROKAR_LIPOPROTEIN"/>
    <property type="match status" value="1"/>
</dbReference>
<keyword evidence="5" id="KW-1185">Reference proteome</keyword>